<protein>
    <submittedName>
        <fullName evidence="1">Uncharacterized protein</fullName>
    </submittedName>
</protein>
<proteinExistence type="predicted"/>
<accession>A0A0E9T9I1</accession>
<reference evidence="1" key="1">
    <citation type="submission" date="2014-11" db="EMBL/GenBank/DDBJ databases">
        <authorList>
            <person name="Amaro Gonzalez C."/>
        </authorList>
    </citation>
    <scope>NUCLEOTIDE SEQUENCE</scope>
</reference>
<sequence>MCPSLYPKELRAVAIDSDLDLGFLYIIFIQSINMLLNPIHLNVSSRYNQSAVSNAFSASRLRSIDGSFLDPATDCRFKVLLMLFVPWRPGINPVRSG</sequence>
<organism evidence="1">
    <name type="scientific">Anguilla anguilla</name>
    <name type="common">European freshwater eel</name>
    <name type="synonym">Muraena anguilla</name>
    <dbReference type="NCBI Taxonomy" id="7936"/>
    <lineage>
        <taxon>Eukaryota</taxon>
        <taxon>Metazoa</taxon>
        <taxon>Chordata</taxon>
        <taxon>Craniata</taxon>
        <taxon>Vertebrata</taxon>
        <taxon>Euteleostomi</taxon>
        <taxon>Actinopterygii</taxon>
        <taxon>Neopterygii</taxon>
        <taxon>Teleostei</taxon>
        <taxon>Anguilliformes</taxon>
        <taxon>Anguillidae</taxon>
        <taxon>Anguilla</taxon>
    </lineage>
</organism>
<reference evidence="1" key="2">
    <citation type="journal article" date="2015" name="Fish Shellfish Immunol.">
        <title>Early steps in the European eel (Anguilla anguilla)-Vibrio vulnificus interaction in the gills: Role of the RtxA13 toxin.</title>
        <authorList>
            <person name="Callol A."/>
            <person name="Pajuelo D."/>
            <person name="Ebbesson L."/>
            <person name="Teles M."/>
            <person name="MacKenzie S."/>
            <person name="Amaro C."/>
        </authorList>
    </citation>
    <scope>NUCLEOTIDE SEQUENCE</scope>
</reference>
<dbReference type="EMBL" id="GBXM01059042">
    <property type="protein sequence ID" value="JAH49535.1"/>
    <property type="molecule type" value="Transcribed_RNA"/>
</dbReference>
<evidence type="ECO:0000313" key="1">
    <source>
        <dbReference type="EMBL" id="JAH49535.1"/>
    </source>
</evidence>
<dbReference type="AlphaFoldDB" id="A0A0E9T9I1"/>
<name>A0A0E9T9I1_ANGAN</name>